<evidence type="ECO:0000259" key="2">
    <source>
        <dbReference type="Pfam" id="PF02517"/>
    </source>
</evidence>
<sequence>MSQNFIKIEEGKNSHKRYISSLLIILAFMVILGTLAYIVALIIGEVINPGLLDIETGLVTDPLVDLYLLHLQSILLVIGLFIAVKFILKRRFISIITPADKLNWGKIAYGFLVFLIILGVFSFIDFIIFPSDYYLNDFDLSRFLWLLVAVIFLVPIQTTSEELLFRGFLLQWGGKFTQNPIILTIIVGGIFGSLHFFNPEMEYGTFWVALDYLSMGFIWTYISIKTNSSEFSIGAHAANNMFLCLFLTMEDTVYGDIPSLFVTTNVNAMISTLTTIVTGIIFSIIVFRKNKKAAI</sequence>
<keyword evidence="3" id="KW-0645">Protease</keyword>
<feature type="transmembrane region" description="Helical" evidence="1">
    <location>
        <begin position="181"/>
        <end position="198"/>
    </location>
</feature>
<feature type="transmembrane region" description="Helical" evidence="1">
    <location>
        <begin position="143"/>
        <end position="160"/>
    </location>
</feature>
<dbReference type="RefSeq" id="WP_264143819.1">
    <property type="nucleotide sequence ID" value="NZ_JAOYEY010000047.1"/>
</dbReference>
<feature type="transmembrane region" description="Helical" evidence="1">
    <location>
        <begin position="109"/>
        <end position="131"/>
    </location>
</feature>
<dbReference type="Pfam" id="PF02517">
    <property type="entry name" value="Rce1-like"/>
    <property type="match status" value="1"/>
</dbReference>
<keyword evidence="1" id="KW-1133">Transmembrane helix</keyword>
<evidence type="ECO:0000313" key="3">
    <source>
        <dbReference type="EMBL" id="MCV9887480.1"/>
    </source>
</evidence>
<evidence type="ECO:0000313" key="4">
    <source>
        <dbReference type="Proteomes" id="UP001526147"/>
    </source>
</evidence>
<feature type="transmembrane region" description="Helical" evidence="1">
    <location>
        <begin position="21"/>
        <end position="47"/>
    </location>
</feature>
<feature type="domain" description="CAAX prenyl protease 2/Lysostaphin resistance protein A-like" evidence="2">
    <location>
        <begin position="144"/>
        <end position="242"/>
    </location>
</feature>
<keyword evidence="1" id="KW-0812">Transmembrane</keyword>
<protein>
    <submittedName>
        <fullName evidence="3">CPBP family intramembrane metalloprotease</fullName>
    </submittedName>
</protein>
<reference evidence="3 4" key="1">
    <citation type="submission" date="2022-10" db="EMBL/GenBank/DDBJ databases">
        <title>Draft genome assembly of moderately radiation resistant bacterium Metabacillus halosaccharovorans.</title>
        <authorList>
            <person name="Pal S."/>
            <person name="Gopinathan A."/>
        </authorList>
    </citation>
    <scope>NUCLEOTIDE SEQUENCE [LARGE SCALE GENOMIC DNA]</scope>
    <source>
        <strain evidence="3 4">VITHBRA001</strain>
    </source>
</reference>
<keyword evidence="3" id="KW-0378">Hydrolase</keyword>
<dbReference type="Proteomes" id="UP001526147">
    <property type="component" value="Unassembled WGS sequence"/>
</dbReference>
<gene>
    <name evidence="3" type="ORF">OIH86_17720</name>
</gene>
<dbReference type="InterPro" id="IPR003675">
    <property type="entry name" value="Rce1/LyrA-like_dom"/>
</dbReference>
<feature type="transmembrane region" description="Helical" evidence="1">
    <location>
        <begin position="204"/>
        <end position="224"/>
    </location>
</feature>
<feature type="transmembrane region" description="Helical" evidence="1">
    <location>
        <begin position="269"/>
        <end position="287"/>
    </location>
</feature>
<comment type="caution">
    <text evidence="3">The sequence shown here is derived from an EMBL/GenBank/DDBJ whole genome shotgun (WGS) entry which is preliminary data.</text>
</comment>
<dbReference type="GO" id="GO:0008237">
    <property type="term" value="F:metallopeptidase activity"/>
    <property type="evidence" value="ECO:0007669"/>
    <property type="project" value="UniProtKB-KW"/>
</dbReference>
<proteinExistence type="predicted"/>
<feature type="transmembrane region" description="Helical" evidence="1">
    <location>
        <begin position="231"/>
        <end position="249"/>
    </location>
</feature>
<keyword evidence="4" id="KW-1185">Reference proteome</keyword>
<organism evidence="3 4">
    <name type="scientific">Metabacillus halosaccharovorans</name>
    <dbReference type="NCBI Taxonomy" id="930124"/>
    <lineage>
        <taxon>Bacteria</taxon>
        <taxon>Bacillati</taxon>
        <taxon>Bacillota</taxon>
        <taxon>Bacilli</taxon>
        <taxon>Bacillales</taxon>
        <taxon>Bacillaceae</taxon>
        <taxon>Metabacillus</taxon>
    </lineage>
</organism>
<accession>A0ABT3DKB3</accession>
<keyword evidence="3" id="KW-0482">Metalloprotease</keyword>
<keyword evidence="1" id="KW-0472">Membrane</keyword>
<evidence type="ECO:0000256" key="1">
    <source>
        <dbReference type="SAM" id="Phobius"/>
    </source>
</evidence>
<name>A0ABT3DKB3_9BACI</name>
<feature type="transmembrane region" description="Helical" evidence="1">
    <location>
        <begin position="67"/>
        <end position="88"/>
    </location>
</feature>
<dbReference type="EMBL" id="JAOYEY010000047">
    <property type="protein sequence ID" value="MCV9887480.1"/>
    <property type="molecule type" value="Genomic_DNA"/>
</dbReference>